<name>A0A8K0HE71_9ROSA</name>
<evidence type="ECO:0000313" key="2">
    <source>
        <dbReference type="EMBL" id="KAF3450498.1"/>
    </source>
</evidence>
<protein>
    <submittedName>
        <fullName evidence="2">Uncharacterized protein</fullName>
    </submittedName>
</protein>
<accession>A0A8K0HE71</accession>
<comment type="caution">
    <text evidence="2">The sequence shown here is derived from an EMBL/GenBank/DDBJ whole genome shotgun (WGS) entry which is preliminary data.</text>
</comment>
<dbReference type="Proteomes" id="UP000796880">
    <property type="component" value="Unassembled WGS sequence"/>
</dbReference>
<evidence type="ECO:0000313" key="3">
    <source>
        <dbReference type="Proteomes" id="UP000796880"/>
    </source>
</evidence>
<feature type="region of interest" description="Disordered" evidence="1">
    <location>
        <begin position="206"/>
        <end position="227"/>
    </location>
</feature>
<sequence length="306" mass="34839">MALLITTSKNQLLDKKRKDNGGGATRWRIKIQTRSKYGLRVIHGDSASEAANEGSGSVGSIQTRCVDGKIQEKSRNVNDTLKQTEVQIGKEGIGTGSSILARTSPQDDEQLRRPLDITIKLKGSLRRSPRKKLNLVSKNVQEVAVQEDPCNENPNDATPMKTFKMQRPHEDEEGREQGRQSSFTELTEPLIDGNVEDHGMENATEVENMESTRRIHKKRKKTSGKELTKWKNRDIKLAVEIPEHIMRPGVKVPNVDNKSFDIAKDDHSEEAILEMGRMYRTHKHKIHKHFMKFKTKEEDCRIGLRK</sequence>
<dbReference type="AlphaFoldDB" id="A0A8K0HE71"/>
<gene>
    <name evidence="2" type="ORF">FNV43_RR06582</name>
</gene>
<organism evidence="2 3">
    <name type="scientific">Rhamnella rubrinervis</name>
    <dbReference type="NCBI Taxonomy" id="2594499"/>
    <lineage>
        <taxon>Eukaryota</taxon>
        <taxon>Viridiplantae</taxon>
        <taxon>Streptophyta</taxon>
        <taxon>Embryophyta</taxon>
        <taxon>Tracheophyta</taxon>
        <taxon>Spermatophyta</taxon>
        <taxon>Magnoliopsida</taxon>
        <taxon>eudicotyledons</taxon>
        <taxon>Gunneridae</taxon>
        <taxon>Pentapetalae</taxon>
        <taxon>rosids</taxon>
        <taxon>fabids</taxon>
        <taxon>Rosales</taxon>
        <taxon>Rhamnaceae</taxon>
        <taxon>rhamnoid group</taxon>
        <taxon>Rhamneae</taxon>
        <taxon>Rhamnella</taxon>
    </lineage>
</organism>
<feature type="region of interest" description="Disordered" evidence="1">
    <location>
        <begin position="148"/>
        <end position="183"/>
    </location>
</feature>
<feature type="compositionally biased region" description="Basic and acidic residues" evidence="1">
    <location>
        <begin position="167"/>
        <end position="178"/>
    </location>
</feature>
<reference evidence="2" key="1">
    <citation type="submission" date="2020-03" db="EMBL/GenBank/DDBJ databases">
        <title>A high-quality chromosome-level genome assembly of a woody plant with both climbing and erect habits, Rhamnella rubrinervis.</title>
        <authorList>
            <person name="Lu Z."/>
            <person name="Yang Y."/>
            <person name="Zhu X."/>
            <person name="Sun Y."/>
        </authorList>
    </citation>
    <scope>NUCLEOTIDE SEQUENCE</scope>
    <source>
        <strain evidence="2">BYM</strain>
        <tissue evidence="2">Leaf</tissue>
    </source>
</reference>
<evidence type="ECO:0000256" key="1">
    <source>
        <dbReference type="SAM" id="MobiDB-lite"/>
    </source>
</evidence>
<proteinExistence type="predicted"/>
<keyword evidence="3" id="KW-1185">Reference proteome</keyword>
<dbReference type="EMBL" id="VOIH02000003">
    <property type="protein sequence ID" value="KAF3450498.1"/>
    <property type="molecule type" value="Genomic_DNA"/>
</dbReference>